<comment type="caution">
    <text evidence="1">The sequence shown here is derived from an EMBL/GenBank/DDBJ whole genome shotgun (WGS) entry which is preliminary data.</text>
</comment>
<accession>X1LLY9</accession>
<gene>
    <name evidence="1" type="ORF">S06H3_27299</name>
</gene>
<evidence type="ECO:0000313" key="1">
    <source>
        <dbReference type="EMBL" id="GAI20093.1"/>
    </source>
</evidence>
<sequence>MPRLWGVHPHLTSPVEGEGFWEMQKAFLIVFGHFTLGETTNIANKGNVVLL</sequence>
<dbReference type="EMBL" id="BARV01015827">
    <property type="protein sequence ID" value="GAI20093.1"/>
    <property type="molecule type" value="Genomic_DNA"/>
</dbReference>
<proteinExistence type="predicted"/>
<name>X1LLY9_9ZZZZ</name>
<dbReference type="AlphaFoldDB" id="X1LLY9"/>
<protein>
    <submittedName>
        <fullName evidence="1">Uncharacterized protein</fullName>
    </submittedName>
</protein>
<organism evidence="1">
    <name type="scientific">marine sediment metagenome</name>
    <dbReference type="NCBI Taxonomy" id="412755"/>
    <lineage>
        <taxon>unclassified sequences</taxon>
        <taxon>metagenomes</taxon>
        <taxon>ecological metagenomes</taxon>
    </lineage>
</organism>
<reference evidence="1" key="1">
    <citation type="journal article" date="2014" name="Front. Microbiol.">
        <title>High frequency of phylogenetically diverse reductive dehalogenase-homologous genes in deep subseafloor sedimentary metagenomes.</title>
        <authorList>
            <person name="Kawai M."/>
            <person name="Futagami T."/>
            <person name="Toyoda A."/>
            <person name="Takaki Y."/>
            <person name="Nishi S."/>
            <person name="Hori S."/>
            <person name="Arai W."/>
            <person name="Tsubouchi T."/>
            <person name="Morono Y."/>
            <person name="Uchiyama I."/>
            <person name="Ito T."/>
            <person name="Fujiyama A."/>
            <person name="Inagaki F."/>
            <person name="Takami H."/>
        </authorList>
    </citation>
    <scope>NUCLEOTIDE SEQUENCE</scope>
    <source>
        <strain evidence="1">Expedition CK06-06</strain>
    </source>
</reference>